<evidence type="ECO:0000313" key="4">
    <source>
        <dbReference type="Proteomes" id="UP000019763"/>
    </source>
</evidence>
<dbReference type="PANTHER" id="PTHR24559:SF444">
    <property type="entry name" value="REVERSE TRANSCRIPTASE DOMAIN-CONTAINING PROTEIN"/>
    <property type="match status" value="1"/>
</dbReference>
<dbReference type="GeneID" id="22916427"/>
<dbReference type="Pfam" id="PF00078">
    <property type="entry name" value="RVT_1"/>
    <property type="match status" value="1"/>
</dbReference>
<dbReference type="InterPro" id="IPR000477">
    <property type="entry name" value="RT_dom"/>
</dbReference>
<dbReference type="AlphaFoldDB" id="A0A023AX01"/>
<dbReference type="InterPro" id="IPR043502">
    <property type="entry name" value="DNA/RNA_pol_sf"/>
</dbReference>
<dbReference type="EMBL" id="AFNH02001592">
    <property type="protein sequence ID" value="EZG42948.1"/>
    <property type="molecule type" value="Genomic_DNA"/>
</dbReference>
<sequence length="227" mass="24961">MTQTGIVPYIKEGYVQLPDGSRLSFLPTAPQLVSTTTIPVKVNINEGLSTGQARTLRQVIAGGAFATETTPFGRVKGFYHIVNTGNHSPVHLPLRRTSPLERDIVRQEVEKMLAHGVIRSSTSAWAAPIVLVKKKDNSTRFCVDYRELNNITVKDVFPLSRIDDMLAAPHGTRYFSSLDVASGYWQVGVDAATTNPASERSPARFRQKTSSNHFDNRGQPVTLPKTG</sequence>
<feature type="region of interest" description="Disordered" evidence="1">
    <location>
        <begin position="194"/>
        <end position="227"/>
    </location>
</feature>
<evidence type="ECO:0000256" key="1">
    <source>
        <dbReference type="SAM" id="MobiDB-lite"/>
    </source>
</evidence>
<evidence type="ECO:0000313" key="3">
    <source>
        <dbReference type="EMBL" id="EZG42948.1"/>
    </source>
</evidence>
<feature type="domain" description="Reverse transcriptase" evidence="2">
    <location>
        <begin position="132"/>
        <end position="192"/>
    </location>
</feature>
<organism evidence="3 4">
    <name type="scientific">Gregarina niphandrodes</name>
    <name type="common">Septate eugregarine</name>
    <dbReference type="NCBI Taxonomy" id="110365"/>
    <lineage>
        <taxon>Eukaryota</taxon>
        <taxon>Sar</taxon>
        <taxon>Alveolata</taxon>
        <taxon>Apicomplexa</taxon>
        <taxon>Conoidasida</taxon>
        <taxon>Gregarinasina</taxon>
        <taxon>Eugregarinorida</taxon>
        <taxon>Gregarinidae</taxon>
        <taxon>Gregarina</taxon>
    </lineage>
</organism>
<proteinExistence type="predicted"/>
<name>A0A023AX01_GRENI</name>
<reference evidence="3" key="1">
    <citation type="submission" date="2013-12" db="EMBL/GenBank/DDBJ databases">
        <authorList>
            <person name="Omoto C.K."/>
            <person name="Sibley D."/>
            <person name="Venepally P."/>
            <person name="Hadjithomas M."/>
            <person name="Karamycheva S."/>
            <person name="Brunk B."/>
            <person name="Roos D."/>
            <person name="Caler E."/>
            <person name="Lorenzi H."/>
        </authorList>
    </citation>
    <scope>NUCLEOTIDE SEQUENCE</scope>
</reference>
<dbReference type="CDD" id="cd01647">
    <property type="entry name" value="RT_LTR"/>
    <property type="match status" value="1"/>
</dbReference>
<evidence type="ECO:0000259" key="2">
    <source>
        <dbReference type="Pfam" id="PF00078"/>
    </source>
</evidence>
<dbReference type="Gene3D" id="3.30.70.270">
    <property type="match status" value="1"/>
</dbReference>
<keyword evidence="4" id="KW-1185">Reference proteome</keyword>
<dbReference type="Gene3D" id="3.10.10.10">
    <property type="entry name" value="HIV Type 1 Reverse Transcriptase, subunit A, domain 1"/>
    <property type="match status" value="1"/>
</dbReference>
<dbReference type="InterPro" id="IPR043128">
    <property type="entry name" value="Rev_trsase/Diguanyl_cyclase"/>
</dbReference>
<accession>A0A023AX01</accession>
<gene>
    <name evidence="3" type="ORF">GNI_204840</name>
</gene>
<dbReference type="Proteomes" id="UP000019763">
    <property type="component" value="Unassembled WGS sequence"/>
</dbReference>
<dbReference type="VEuPathDB" id="CryptoDB:GNI_204840"/>
<dbReference type="RefSeq" id="XP_011133776.1">
    <property type="nucleotide sequence ID" value="XM_011135474.1"/>
</dbReference>
<dbReference type="SUPFAM" id="SSF56672">
    <property type="entry name" value="DNA/RNA polymerases"/>
    <property type="match status" value="1"/>
</dbReference>
<dbReference type="PANTHER" id="PTHR24559">
    <property type="entry name" value="TRANSPOSON TY3-I GAG-POL POLYPROTEIN"/>
    <property type="match status" value="1"/>
</dbReference>
<dbReference type="eggNOG" id="KOG0017">
    <property type="taxonomic scope" value="Eukaryota"/>
</dbReference>
<dbReference type="OrthoDB" id="9996999at2759"/>
<dbReference type="InterPro" id="IPR053134">
    <property type="entry name" value="RNA-dir_DNA_polymerase"/>
</dbReference>
<comment type="caution">
    <text evidence="3">The sequence shown here is derived from an EMBL/GenBank/DDBJ whole genome shotgun (WGS) entry which is preliminary data.</text>
</comment>
<protein>
    <submittedName>
        <fullName evidence="3">Pol protein</fullName>
    </submittedName>
</protein>